<dbReference type="EMBL" id="VXIV02001514">
    <property type="protein sequence ID" value="KAF6032320.1"/>
    <property type="molecule type" value="Genomic_DNA"/>
</dbReference>
<comment type="similarity">
    <text evidence="1">Belongs to the protein kinase superfamily. CAMK Ser/Thr protein kinase family.</text>
</comment>
<gene>
    <name evidence="7" type="ORF">EB796_009341</name>
</gene>
<organism evidence="7 8">
    <name type="scientific">Bugula neritina</name>
    <name type="common">Brown bryozoan</name>
    <name type="synonym">Sertularia neritina</name>
    <dbReference type="NCBI Taxonomy" id="10212"/>
    <lineage>
        <taxon>Eukaryota</taxon>
        <taxon>Metazoa</taxon>
        <taxon>Spiralia</taxon>
        <taxon>Lophotrochozoa</taxon>
        <taxon>Bryozoa</taxon>
        <taxon>Gymnolaemata</taxon>
        <taxon>Cheilostomatida</taxon>
        <taxon>Flustrina</taxon>
        <taxon>Buguloidea</taxon>
        <taxon>Bugulidae</taxon>
        <taxon>Bugula</taxon>
    </lineage>
</organism>
<comment type="caution">
    <text evidence="7">The sequence shown here is derived from an EMBL/GenBank/DDBJ whole genome shotgun (WGS) entry which is preliminary data.</text>
</comment>
<keyword evidence="6" id="KW-0067">ATP-binding</keyword>
<name>A0A7J7K102_BUGNE</name>
<evidence type="ECO:0000313" key="8">
    <source>
        <dbReference type="Proteomes" id="UP000593567"/>
    </source>
</evidence>
<evidence type="ECO:0000256" key="6">
    <source>
        <dbReference type="ARBA" id="ARBA00022840"/>
    </source>
</evidence>
<evidence type="ECO:0000256" key="5">
    <source>
        <dbReference type="ARBA" id="ARBA00022777"/>
    </source>
</evidence>
<dbReference type="Gene3D" id="1.10.510.10">
    <property type="entry name" value="Transferase(Phosphotransferase) domain 1"/>
    <property type="match status" value="1"/>
</dbReference>
<dbReference type="Proteomes" id="UP000593567">
    <property type="component" value="Unassembled WGS sequence"/>
</dbReference>
<dbReference type="OrthoDB" id="63267at2759"/>
<sequence>MLFKRIQEGVFNFPDREWAHISGDAKDLICHLLKREPRRRYTADEVLDHPWIRDPVANTYLATPSVLSR</sequence>
<dbReference type="GO" id="GO:0004674">
    <property type="term" value="F:protein serine/threonine kinase activity"/>
    <property type="evidence" value="ECO:0007669"/>
    <property type="project" value="UniProtKB-KW"/>
</dbReference>
<evidence type="ECO:0000256" key="2">
    <source>
        <dbReference type="ARBA" id="ARBA00022527"/>
    </source>
</evidence>
<keyword evidence="2" id="KW-0723">Serine/threonine-protein kinase</keyword>
<proteinExistence type="inferred from homology"/>
<dbReference type="GO" id="GO:0005524">
    <property type="term" value="F:ATP binding"/>
    <property type="evidence" value="ECO:0007669"/>
    <property type="project" value="UniProtKB-KW"/>
</dbReference>
<protein>
    <submittedName>
        <fullName evidence="7">Mnk-1</fullName>
    </submittedName>
</protein>
<keyword evidence="5" id="KW-0418">Kinase</keyword>
<dbReference type="SUPFAM" id="SSF56112">
    <property type="entry name" value="Protein kinase-like (PK-like)"/>
    <property type="match status" value="1"/>
</dbReference>
<evidence type="ECO:0000256" key="1">
    <source>
        <dbReference type="ARBA" id="ARBA00006692"/>
    </source>
</evidence>
<evidence type="ECO:0000256" key="3">
    <source>
        <dbReference type="ARBA" id="ARBA00022679"/>
    </source>
</evidence>
<evidence type="ECO:0000313" key="7">
    <source>
        <dbReference type="EMBL" id="KAF6032320.1"/>
    </source>
</evidence>
<keyword evidence="4" id="KW-0547">Nucleotide-binding</keyword>
<dbReference type="PANTHER" id="PTHR24349">
    <property type="entry name" value="SERINE/THREONINE-PROTEIN KINASE"/>
    <property type="match status" value="1"/>
</dbReference>
<reference evidence="7" key="1">
    <citation type="submission" date="2020-06" db="EMBL/GenBank/DDBJ databases">
        <title>Draft genome of Bugula neritina, a colonial animal packing powerful symbionts and potential medicines.</title>
        <authorList>
            <person name="Rayko M."/>
        </authorList>
    </citation>
    <scope>NUCLEOTIDE SEQUENCE [LARGE SCALE GENOMIC DNA]</scope>
    <source>
        <strain evidence="7">Kwan_BN1</strain>
    </source>
</reference>
<keyword evidence="3" id="KW-0808">Transferase</keyword>
<accession>A0A7J7K102</accession>
<dbReference type="InterPro" id="IPR050205">
    <property type="entry name" value="CDPK_Ser/Thr_kinases"/>
</dbReference>
<evidence type="ECO:0000256" key="4">
    <source>
        <dbReference type="ARBA" id="ARBA00022741"/>
    </source>
</evidence>
<dbReference type="AlphaFoldDB" id="A0A7J7K102"/>
<dbReference type="InterPro" id="IPR011009">
    <property type="entry name" value="Kinase-like_dom_sf"/>
</dbReference>
<keyword evidence="8" id="KW-1185">Reference proteome</keyword>